<organism evidence="2">
    <name type="scientific">marine sediment metagenome</name>
    <dbReference type="NCBI Taxonomy" id="412755"/>
    <lineage>
        <taxon>unclassified sequences</taxon>
        <taxon>metagenomes</taxon>
        <taxon>ecological metagenomes</taxon>
    </lineage>
</organism>
<dbReference type="InterPro" id="IPR002931">
    <property type="entry name" value="Transglutaminase-like"/>
</dbReference>
<dbReference type="AlphaFoldDB" id="X1QYU9"/>
<comment type="caution">
    <text evidence="2">The sequence shown here is derived from an EMBL/GenBank/DDBJ whole genome shotgun (WGS) entry which is preliminary data.</text>
</comment>
<dbReference type="SUPFAM" id="SSF54001">
    <property type="entry name" value="Cysteine proteinases"/>
    <property type="match status" value="1"/>
</dbReference>
<feature type="domain" description="Transglutaminase-like" evidence="1">
    <location>
        <begin position="34"/>
        <end position="116"/>
    </location>
</feature>
<accession>X1QYU9</accession>
<dbReference type="Gene3D" id="3.10.620.30">
    <property type="match status" value="1"/>
</dbReference>
<proteinExistence type="predicted"/>
<protein>
    <recommendedName>
        <fullName evidence="1">Transglutaminase-like domain-containing protein</fullName>
    </recommendedName>
</protein>
<gene>
    <name evidence="2" type="ORF">S06H3_61864</name>
</gene>
<feature type="non-terminal residue" evidence="2">
    <location>
        <position position="163"/>
    </location>
</feature>
<reference evidence="2" key="1">
    <citation type="journal article" date="2014" name="Front. Microbiol.">
        <title>High frequency of phylogenetically diverse reductive dehalogenase-homologous genes in deep subseafloor sedimentary metagenomes.</title>
        <authorList>
            <person name="Kawai M."/>
            <person name="Futagami T."/>
            <person name="Toyoda A."/>
            <person name="Takaki Y."/>
            <person name="Nishi S."/>
            <person name="Hori S."/>
            <person name="Arai W."/>
            <person name="Tsubouchi T."/>
            <person name="Morono Y."/>
            <person name="Uchiyama I."/>
            <person name="Ito T."/>
            <person name="Fujiyama A."/>
            <person name="Inagaki F."/>
            <person name="Takami H."/>
        </authorList>
    </citation>
    <scope>NUCLEOTIDE SEQUENCE</scope>
    <source>
        <strain evidence="2">Expedition CK06-06</strain>
    </source>
</reference>
<evidence type="ECO:0000313" key="2">
    <source>
        <dbReference type="EMBL" id="GAI56035.1"/>
    </source>
</evidence>
<dbReference type="EMBL" id="BARV01040652">
    <property type="protein sequence ID" value="GAI56035.1"/>
    <property type="molecule type" value="Genomic_DNA"/>
</dbReference>
<dbReference type="InterPro" id="IPR038765">
    <property type="entry name" value="Papain-like_cys_pep_sf"/>
</dbReference>
<evidence type="ECO:0000259" key="1">
    <source>
        <dbReference type="Pfam" id="PF01841"/>
    </source>
</evidence>
<dbReference type="Pfam" id="PF01841">
    <property type="entry name" value="Transglut_core"/>
    <property type="match status" value="1"/>
</dbReference>
<feature type="non-terminal residue" evidence="2">
    <location>
        <position position="1"/>
    </location>
</feature>
<name>X1QYU9_9ZZZZ</name>
<sequence length="163" mass="18915">KNRGEGNVVEWAYLVREDLAEVHSLGRKGQLEVDIINWLYDFIRSNVRRGRVFSLSEVLFQGSADCLGYAKLFTLLGRLFGLDAGIIEVVMDNAGRYVPHTAVLVRLSDGRWRIIDLWYGSKNIRHQRIGLQVKQGREWRVEDMEMKRLSNREEKCYLPDSCV</sequence>